<dbReference type="GO" id="GO:0015562">
    <property type="term" value="F:efflux transmembrane transporter activity"/>
    <property type="evidence" value="ECO:0007669"/>
    <property type="project" value="InterPro"/>
</dbReference>
<dbReference type="SUPFAM" id="SSF56954">
    <property type="entry name" value="Outer membrane efflux proteins (OEP)"/>
    <property type="match status" value="2"/>
</dbReference>
<feature type="chain" id="PRO_5037051830" evidence="3">
    <location>
        <begin position="30"/>
        <end position="410"/>
    </location>
</feature>
<gene>
    <name evidence="4" type="ORF">GKZ28_03490</name>
</gene>
<evidence type="ECO:0000256" key="1">
    <source>
        <dbReference type="SAM" id="Coils"/>
    </source>
</evidence>
<feature type="signal peptide" evidence="3">
    <location>
        <begin position="1"/>
        <end position="29"/>
    </location>
</feature>
<dbReference type="Gene3D" id="1.20.1600.10">
    <property type="entry name" value="Outer membrane efflux proteins (OEP)"/>
    <property type="match status" value="1"/>
</dbReference>
<dbReference type="AlphaFoldDB" id="A0A964RJG7"/>
<evidence type="ECO:0000313" key="5">
    <source>
        <dbReference type="Proteomes" id="UP000656077"/>
    </source>
</evidence>
<name>A0A964RJG7_9CLOT</name>
<sequence>MNMRKNVNKIVAFAIGISIISGSIIPAFAADNTLNTNKTTANVQTQVNGKPLLTLKDAIEAGIANNSQIVLQSKKINLEEDKLDIQDEIDDDGYDYDNQELVVKQEKQKKDFMEDQVAQDITDKYNELVSQSKSLDKINKQIEIKTKEVSDAKLKKSLGLATSIDMTQAQIDIQTLKNSQENAEKKLKNSQDYFQVLTGKELTKYTLSQDTTYEVFRIDGSVDEYLDNTIDKFVEYDKESYDLFKDHVKDDLKTTLPTSLPDRSDPIFSNDPTDGTVTNPKTGDEKYEAAIEGYEAYLNAKYGVDGKYVALSEEKKAYKQLLNAYYTTLLSLENNINVLKANMELTNKKLSNMKLKYDLGLVTKTDYENQILTSYDQEINLRSLVDNYNKIKNNIQKPWTISTSSGSSAQ</sequence>
<proteinExistence type="predicted"/>
<comment type="caution">
    <text evidence="4">The sequence shown here is derived from an EMBL/GenBank/DDBJ whole genome shotgun (WGS) entry which is preliminary data.</text>
</comment>
<dbReference type="Proteomes" id="UP000656077">
    <property type="component" value="Unassembled WGS sequence"/>
</dbReference>
<feature type="coiled-coil region" evidence="1">
    <location>
        <begin position="96"/>
        <end position="193"/>
    </location>
</feature>
<dbReference type="EMBL" id="WSRQ01000004">
    <property type="protein sequence ID" value="MVX62763.1"/>
    <property type="molecule type" value="Genomic_DNA"/>
</dbReference>
<keyword evidence="3" id="KW-0732">Signal</keyword>
<feature type="region of interest" description="Disordered" evidence="2">
    <location>
        <begin position="260"/>
        <end position="283"/>
    </location>
</feature>
<keyword evidence="1" id="KW-0175">Coiled coil</keyword>
<accession>A0A964RJG7</accession>
<feature type="coiled-coil region" evidence="1">
    <location>
        <begin position="329"/>
        <end position="356"/>
    </location>
</feature>
<reference evidence="4" key="1">
    <citation type="submission" date="2019-12" db="EMBL/GenBank/DDBJ databases">
        <title>Microbes associate with the intestines of laboratory mice.</title>
        <authorList>
            <person name="Navarre W."/>
            <person name="Wong E."/>
        </authorList>
    </citation>
    <scope>NUCLEOTIDE SEQUENCE</scope>
    <source>
        <strain evidence="4">NM79_F5</strain>
    </source>
</reference>
<feature type="compositionally biased region" description="Polar residues" evidence="2">
    <location>
        <begin position="270"/>
        <end position="281"/>
    </location>
</feature>
<evidence type="ECO:0000256" key="2">
    <source>
        <dbReference type="SAM" id="MobiDB-lite"/>
    </source>
</evidence>
<protein>
    <submittedName>
        <fullName evidence="4">TolC family protein</fullName>
    </submittedName>
</protein>
<evidence type="ECO:0000256" key="3">
    <source>
        <dbReference type="SAM" id="SignalP"/>
    </source>
</evidence>
<organism evidence="4 5">
    <name type="scientific">Clostridium chromiireducens</name>
    <dbReference type="NCBI Taxonomy" id="225345"/>
    <lineage>
        <taxon>Bacteria</taxon>
        <taxon>Bacillati</taxon>
        <taxon>Bacillota</taxon>
        <taxon>Clostridia</taxon>
        <taxon>Eubacteriales</taxon>
        <taxon>Clostridiaceae</taxon>
        <taxon>Clostridium</taxon>
    </lineage>
</organism>
<evidence type="ECO:0000313" key="4">
    <source>
        <dbReference type="EMBL" id="MVX62763.1"/>
    </source>
</evidence>